<accession>X0Y6Q5</accession>
<feature type="domain" description="AAA+ ATPase" evidence="3">
    <location>
        <begin position="77"/>
        <end position="239"/>
    </location>
</feature>
<protein>
    <recommendedName>
        <fullName evidence="3">AAA+ ATPase domain-containing protein</fullName>
    </recommendedName>
</protein>
<dbReference type="CDD" id="cd00009">
    <property type="entry name" value="AAA"/>
    <property type="match status" value="1"/>
</dbReference>
<keyword evidence="2" id="KW-0067">ATP-binding</keyword>
<dbReference type="InterPro" id="IPR045006">
    <property type="entry name" value="CHLI-like"/>
</dbReference>
<reference evidence="4" key="1">
    <citation type="journal article" date="2014" name="Front. Microbiol.">
        <title>High frequency of phylogenetically diverse reductive dehalogenase-homologous genes in deep subseafloor sedimentary metagenomes.</title>
        <authorList>
            <person name="Kawai M."/>
            <person name="Futagami T."/>
            <person name="Toyoda A."/>
            <person name="Takaki Y."/>
            <person name="Nishi S."/>
            <person name="Hori S."/>
            <person name="Arai W."/>
            <person name="Tsubouchi T."/>
            <person name="Morono Y."/>
            <person name="Uchiyama I."/>
            <person name="Ito T."/>
            <person name="Fujiyama A."/>
            <person name="Inagaki F."/>
            <person name="Takami H."/>
        </authorList>
    </citation>
    <scope>NUCLEOTIDE SEQUENCE</scope>
    <source>
        <strain evidence="4">Expedition CK06-06</strain>
    </source>
</reference>
<evidence type="ECO:0000256" key="2">
    <source>
        <dbReference type="ARBA" id="ARBA00022840"/>
    </source>
</evidence>
<dbReference type="GO" id="GO:0005524">
    <property type="term" value="F:ATP binding"/>
    <property type="evidence" value="ECO:0007669"/>
    <property type="project" value="UniProtKB-KW"/>
</dbReference>
<sequence>IVPAANAREAAAVTGIRALPATTLMQVVRYLMDGTEPQPSRDNEVGAIPTAARTPLDLADVIGQEQARRALEVAAAGSHHLLFIGPPGSGKSMLARRLPGILPPLTSDEALDTTCVYSVSTRVPRPAGLLEWRPFRAPHHTISAAAMVGGGSVPQPGEVSLAHNGVLFLDELTEFRRDVLEGLRQPLEDRTVTVARARSSLCFPASFQLIAAANPCPCGYLGDGRRDCSCTPTMIHRYRAETVRATPRQDRS</sequence>
<keyword evidence="1" id="KW-0547">Nucleotide-binding</keyword>
<feature type="non-terminal residue" evidence="4">
    <location>
        <position position="252"/>
    </location>
</feature>
<organism evidence="4">
    <name type="scientific">marine sediment metagenome</name>
    <dbReference type="NCBI Taxonomy" id="412755"/>
    <lineage>
        <taxon>unclassified sequences</taxon>
        <taxon>metagenomes</taxon>
        <taxon>ecological metagenomes</taxon>
    </lineage>
</organism>
<dbReference type="Gene3D" id="3.40.50.300">
    <property type="entry name" value="P-loop containing nucleotide triphosphate hydrolases"/>
    <property type="match status" value="1"/>
</dbReference>
<dbReference type="InterPro" id="IPR027417">
    <property type="entry name" value="P-loop_NTPase"/>
</dbReference>
<proteinExistence type="predicted"/>
<dbReference type="InterPro" id="IPR001208">
    <property type="entry name" value="MCM_dom"/>
</dbReference>
<dbReference type="PRINTS" id="PR01657">
    <property type="entry name" value="MCMFAMILY"/>
</dbReference>
<gene>
    <name evidence="4" type="ORF">S01H1_63061</name>
</gene>
<dbReference type="GO" id="GO:0003677">
    <property type="term" value="F:DNA binding"/>
    <property type="evidence" value="ECO:0007669"/>
    <property type="project" value="InterPro"/>
</dbReference>
<dbReference type="Pfam" id="PF01078">
    <property type="entry name" value="Mg_chelatase"/>
    <property type="match status" value="1"/>
</dbReference>
<dbReference type="PANTHER" id="PTHR32039">
    <property type="entry name" value="MAGNESIUM-CHELATASE SUBUNIT CHLI"/>
    <property type="match status" value="1"/>
</dbReference>
<feature type="non-terminal residue" evidence="4">
    <location>
        <position position="1"/>
    </location>
</feature>
<dbReference type="InterPro" id="IPR000523">
    <property type="entry name" value="Mg_chelatse_chII-like_cat_dom"/>
</dbReference>
<dbReference type="PANTHER" id="PTHR32039:SF7">
    <property type="entry name" value="COMPETENCE PROTEIN COMM"/>
    <property type="match status" value="1"/>
</dbReference>
<evidence type="ECO:0000256" key="1">
    <source>
        <dbReference type="ARBA" id="ARBA00022741"/>
    </source>
</evidence>
<name>X0Y6Q5_9ZZZZ</name>
<evidence type="ECO:0000259" key="3">
    <source>
        <dbReference type="SMART" id="SM00382"/>
    </source>
</evidence>
<dbReference type="AlphaFoldDB" id="X0Y6Q5"/>
<evidence type="ECO:0000313" key="4">
    <source>
        <dbReference type="EMBL" id="GAG32561.1"/>
    </source>
</evidence>
<dbReference type="InterPro" id="IPR003593">
    <property type="entry name" value="AAA+_ATPase"/>
</dbReference>
<dbReference type="EMBL" id="BARS01041470">
    <property type="protein sequence ID" value="GAG32561.1"/>
    <property type="molecule type" value="Genomic_DNA"/>
</dbReference>
<dbReference type="SMART" id="SM00382">
    <property type="entry name" value="AAA"/>
    <property type="match status" value="1"/>
</dbReference>
<dbReference type="SUPFAM" id="SSF52540">
    <property type="entry name" value="P-loop containing nucleoside triphosphate hydrolases"/>
    <property type="match status" value="1"/>
</dbReference>
<comment type="caution">
    <text evidence="4">The sequence shown here is derived from an EMBL/GenBank/DDBJ whole genome shotgun (WGS) entry which is preliminary data.</text>
</comment>